<dbReference type="GO" id="GO:0019005">
    <property type="term" value="C:SCF ubiquitin ligase complex"/>
    <property type="evidence" value="ECO:0007669"/>
    <property type="project" value="TreeGrafter"/>
</dbReference>
<dbReference type="InterPro" id="IPR005174">
    <property type="entry name" value="KIB1-4_b-propeller"/>
</dbReference>
<proteinExistence type="predicted"/>
<organism evidence="2 3">
    <name type="scientific">Trifolium medium</name>
    <dbReference type="NCBI Taxonomy" id="97028"/>
    <lineage>
        <taxon>Eukaryota</taxon>
        <taxon>Viridiplantae</taxon>
        <taxon>Streptophyta</taxon>
        <taxon>Embryophyta</taxon>
        <taxon>Tracheophyta</taxon>
        <taxon>Spermatophyta</taxon>
        <taxon>Magnoliopsida</taxon>
        <taxon>eudicotyledons</taxon>
        <taxon>Gunneridae</taxon>
        <taxon>Pentapetalae</taxon>
        <taxon>rosids</taxon>
        <taxon>fabids</taxon>
        <taxon>Fabales</taxon>
        <taxon>Fabaceae</taxon>
        <taxon>Papilionoideae</taxon>
        <taxon>50 kb inversion clade</taxon>
        <taxon>NPAAA clade</taxon>
        <taxon>Hologalegina</taxon>
        <taxon>IRL clade</taxon>
        <taxon>Trifolieae</taxon>
        <taxon>Trifolium</taxon>
    </lineage>
</organism>
<reference evidence="2 3" key="1">
    <citation type="journal article" date="2018" name="Front. Plant Sci.">
        <title>Red Clover (Trifolium pratense) and Zigzag Clover (T. medium) - A Picture of Genomic Similarities and Differences.</title>
        <authorList>
            <person name="Dluhosova J."/>
            <person name="Istvanek J."/>
            <person name="Nedelnik J."/>
            <person name="Repkova J."/>
        </authorList>
    </citation>
    <scope>NUCLEOTIDE SEQUENCE [LARGE SCALE GENOMIC DNA]</scope>
    <source>
        <strain evidence="3">cv. 10/8</strain>
        <tissue evidence="2">Leaf</tissue>
    </source>
</reference>
<name>A0A392MCI1_9FABA</name>
<evidence type="ECO:0000313" key="2">
    <source>
        <dbReference type="EMBL" id="MCH84815.1"/>
    </source>
</evidence>
<gene>
    <name evidence="2" type="ORF">A2U01_0005652</name>
</gene>
<protein>
    <submittedName>
        <fullName evidence="2">F-box/kelch-repeat protein</fullName>
    </submittedName>
</protein>
<feature type="domain" description="KIB1-4 beta-propeller" evidence="1">
    <location>
        <begin position="7"/>
        <end position="107"/>
    </location>
</feature>
<dbReference type="Pfam" id="PF03478">
    <property type="entry name" value="Beta-prop_KIB1-4"/>
    <property type="match status" value="1"/>
</dbReference>
<keyword evidence="3" id="KW-1185">Reference proteome</keyword>
<comment type="caution">
    <text evidence="2">The sequence shown here is derived from an EMBL/GenBank/DDBJ whole genome shotgun (WGS) entry which is preliminary data.</text>
</comment>
<sequence>MYDSLSNEWTEISRLPLIASSGTFCGSKFYVCSSDEKLAAYDIERDVWIEIQTYPPFAPNINAQCHQLVSSNGRLFLMSKLHLLATRTKVKQLWELDLMDHTWTEISMHHGDELDGKSEVYVADRNLIFGVEMLKGVYDNIFDYFTVCDVSESNTNVYWKKISWKGVDPKWGAYPSWTRPIAVVHVNI</sequence>
<evidence type="ECO:0000259" key="1">
    <source>
        <dbReference type="Pfam" id="PF03478"/>
    </source>
</evidence>
<dbReference type="SUPFAM" id="SSF117281">
    <property type="entry name" value="Kelch motif"/>
    <property type="match status" value="1"/>
</dbReference>
<accession>A0A392MCI1</accession>
<dbReference type="AlphaFoldDB" id="A0A392MCI1"/>
<dbReference type="Proteomes" id="UP000265520">
    <property type="component" value="Unassembled WGS sequence"/>
</dbReference>
<dbReference type="Gene3D" id="2.120.10.80">
    <property type="entry name" value="Kelch-type beta propeller"/>
    <property type="match status" value="1"/>
</dbReference>
<dbReference type="InterPro" id="IPR015915">
    <property type="entry name" value="Kelch-typ_b-propeller"/>
</dbReference>
<dbReference type="PANTHER" id="PTHR47712">
    <property type="entry name" value="OS09G0555300 PROTEIN"/>
    <property type="match status" value="1"/>
</dbReference>
<evidence type="ECO:0000313" key="3">
    <source>
        <dbReference type="Proteomes" id="UP000265520"/>
    </source>
</evidence>
<dbReference type="PANTHER" id="PTHR47712:SF1">
    <property type="entry name" value="OS09G0555300 PROTEIN"/>
    <property type="match status" value="1"/>
</dbReference>
<dbReference type="EMBL" id="LXQA010007425">
    <property type="protein sequence ID" value="MCH84815.1"/>
    <property type="molecule type" value="Genomic_DNA"/>
</dbReference>